<feature type="transmembrane region" description="Helical" evidence="6">
    <location>
        <begin position="181"/>
        <end position="202"/>
    </location>
</feature>
<comment type="caution">
    <text evidence="7">The sequence shown here is derived from an EMBL/GenBank/DDBJ whole genome shotgun (WGS) entry which is preliminary data.</text>
</comment>
<keyword evidence="3 6" id="KW-0812">Transmembrane</keyword>
<feature type="transmembrane region" description="Helical" evidence="6">
    <location>
        <begin position="53"/>
        <end position="73"/>
    </location>
</feature>
<dbReference type="AlphaFoldDB" id="A0A5M6CH70"/>
<feature type="transmembrane region" description="Helical" evidence="6">
    <location>
        <begin position="223"/>
        <end position="248"/>
    </location>
</feature>
<dbReference type="PANTHER" id="PTHR30250:SF11">
    <property type="entry name" value="O-ANTIGEN TRANSPORTER-RELATED"/>
    <property type="match status" value="1"/>
</dbReference>
<feature type="transmembrane region" description="Helical" evidence="6">
    <location>
        <begin position="126"/>
        <end position="146"/>
    </location>
</feature>
<keyword evidence="8" id="KW-1185">Reference proteome</keyword>
<dbReference type="PANTHER" id="PTHR30250">
    <property type="entry name" value="PST FAMILY PREDICTED COLANIC ACID TRANSPORTER"/>
    <property type="match status" value="1"/>
</dbReference>
<dbReference type="Pfam" id="PF13440">
    <property type="entry name" value="Polysacc_synt_3"/>
    <property type="match status" value="1"/>
</dbReference>
<feature type="transmembrane region" description="Helical" evidence="6">
    <location>
        <begin position="364"/>
        <end position="387"/>
    </location>
</feature>
<evidence type="ECO:0000256" key="6">
    <source>
        <dbReference type="SAM" id="Phobius"/>
    </source>
</evidence>
<dbReference type="InterPro" id="IPR050833">
    <property type="entry name" value="Poly_Biosynth_Transport"/>
</dbReference>
<protein>
    <submittedName>
        <fullName evidence="7">Oligosaccharide flippase family protein</fullName>
    </submittedName>
</protein>
<evidence type="ECO:0000256" key="4">
    <source>
        <dbReference type="ARBA" id="ARBA00022989"/>
    </source>
</evidence>
<feature type="transmembrane region" description="Helical" evidence="6">
    <location>
        <begin position="295"/>
        <end position="316"/>
    </location>
</feature>
<name>A0A5M6CH70_9BACT</name>
<gene>
    <name evidence="7" type="ORF">F0919_14660</name>
</gene>
<dbReference type="RefSeq" id="WP_150033516.1">
    <property type="nucleotide sequence ID" value="NZ_VWSH01000003.1"/>
</dbReference>
<evidence type="ECO:0000313" key="8">
    <source>
        <dbReference type="Proteomes" id="UP000323632"/>
    </source>
</evidence>
<feature type="transmembrane region" description="Helical" evidence="6">
    <location>
        <begin position="85"/>
        <end position="106"/>
    </location>
</feature>
<dbReference type="GO" id="GO:0005886">
    <property type="term" value="C:plasma membrane"/>
    <property type="evidence" value="ECO:0007669"/>
    <property type="project" value="UniProtKB-SubCell"/>
</dbReference>
<accession>A0A5M6CH70</accession>
<reference evidence="7 8" key="1">
    <citation type="submission" date="2019-09" db="EMBL/GenBank/DDBJ databases">
        <title>Genome sequence and assembly of Taibaiella sp.</title>
        <authorList>
            <person name="Chhetri G."/>
        </authorList>
    </citation>
    <scope>NUCLEOTIDE SEQUENCE [LARGE SCALE GENOMIC DNA]</scope>
    <source>
        <strain evidence="7 8">KVB11</strain>
    </source>
</reference>
<sequence>MSIKRVKSLAKDSLIYGVSGIITRLITVFLVPIYTHIFSPEDYGTLNIINTTFGLVGMFAVFALDSACARWYYDTTDESDRKTTFASWFWFQFVTSCIFIVLLIAATPLASKHLLKLPLSIVFPLWLLPAVTLIFNILPTMIINWFRLHNRPVATVTFTLTQSITTIGFTLLFVVKMKIGLLGVFYALLLSGAIFSFVALYQMKRWLLPRYFSRKRLIEMLRFSSPLIPAALAYWVLNATDAYFILWFKDKIEVGLFAIGASLASGVALITGAFQQAWGPFAYSIIDDPDAPKTYAEVFYIFGVISSIVILGMFLFSPEALRLLTSPMYYSSANVAAILSISVVLTAFSYIASIGTNIAKDTKSYAIGIFIAAIITVIFDIVLIPYWGKEGSAIATVLGQVIVPIFIFYRAQKLYPIPYRFGPVILMLLLAISIGILTSYCIAKVTFGYALLIKLVVFIMYFGLLGAISRKYLILILEKLKAKNN</sequence>
<evidence type="ECO:0000256" key="3">
    <source>
        <dbReference type="ARBA" id="ARBA00022692"/>
    </source>
</evidence>
<evidence type="ECO:0000313" key="7">
    <source>
        <dbReference type="EMBL" id="KAA5533770.1"/>
    </source>
</evidence>
<keyword evidence="2" id="KW-1003">Cell membrane</keyword>
<feature type="transmembrane region" description="Helical" evidence="6">
    <location>
        <begin position="421"/>
        <end position="440"/>
    </location>
</feature>
<feature type="transmembrane region" description="Helical" evidence="6">
    <location>
        <begin position="254"/>
        <end position="274"/>
    </location>
</feature>
<evidence type="ECO:0000256" key="1">
    <source>
        <dbReference type="ARBA" id="ARBA00004651"/>
    </source>
</evidence>
<feature type="transmembrane region" description="Helical" evidence="6">
    <location>
        <begin position="328"/>
        <end position="352"/>
    </location>
</feature>
<comment type="subcellular location">
    <subcellularLocation>
        <location evidence="1">Cell membrane</location>
        <topology evidence="1">Multi-pass membrane protein</topology>
    </subcellularLocation>
</comment>
<keyword evidence="5 6" id="KW-0472">Membrane</keyword>
<feature type="transmembrane region" description="Helical" evidence="6">
    <location>
        <begin position="446"/>
        <end position="468"/>
    </location>
</feature>
<keyword evidence="4 6" id="KW-1133">Transmembrane helix</keyword>
<feature type="transmembrane region" description="Helical" evidence="6">
    <location>
        <begin position="14"/>
        <end position="33"/>
    </location>
</feature>
<dbReference type="Proteomes" id="UP000323632">
    <property type="component" value="Unassembled WGS sequence"/>
</dbReference>
<feature type="transmembrane region" description="Helical" evidence="6">
    <location>
        <begin position="153"/>
        <end position="175"/>
    </location>
</feature>
<feature type="transmembrane region" description="Helical" evidence="6">
    <location>
        <begin position="393"/>
        <end position="409"/>
    </location>
</feature>
<proteinExistence type="predicted"/>
<evidence type="ECO:0000256" key="5">
    <source>
        <dbReference type="ARBA" id="ARBA00023136"/>
    </source>
</evidence>
<dbReference type="EMBL" id="VWSH01000003">
    <property type="protein sequence ID" value="KAA5533770.1"/>
    <property type="molecule type" value="Genomic_DNA"/>
</dbReference>
<evidence type="ECO:0000256" key="2">
    <source>
        <dbReference type="ARBA" id="ARBA00022475"/>
    </source>
</evidence>
<organism evidence="7 8">
    <name type="scientific">Taibaiella lutea</name>
    <dbReference type="NCBI Taxonomy" id="2608001"/>
    <lineage>
        <taxon>Bacteria</taxon>
        <taxon>Pseudomonadati</taxon>
        <taxon>Bacteroidota</taxon>
        <taxon>Chitinophagia</taxon>
        <taxon>Chitinophagales</taxon>
        <taxon>Chitinophagaceae</taxon>
        <taxon>Taibaiella</taxon>
    </lineage>
</organism>